<feature type="region of interest" description="Disordered" evidence="1">
    <location>
        <begin position="33"/>
        <end position="67"/>
    </location>
</feature>
<reference evidence="2 3" key="1">
    <citation type="submission" date="2019-07" db="EMBL/GenBank/DDBJ databases">
        <authorList>
            <person name="Jastrzebski P J."/>
            <person name="Paukszto L."/>
            <person name="Jastrzebski P J."/>
        </authorList>
    </citation>
    <scope>NUCLEOTIDE SEQUENCE [LARGE SCALE GENOMIC DNA]</scope>
    <source>
        <strain evidence="2 3">WMS-il1</strain>
    </source>
</reference>
<keyword evidence="3" id="KW-1185">Reference proteome</keyword>
<dbReference type="AlphaFoldDB" id="A0A564YJW0"/>
<dbReference type="Proteomes" id="UP000321570">
    <property type="component" value="Unassembled WGS sequence"/>
</dbReference>
<proteinExistence type="predicted"/>
<evidence type="ECO:0000313" key="2">
    <source>
        <dbReference type="EMBL" id="VUZ47470.1"/>
    </source>
</evidence>
<accession>A0A564YJW0</accession>
<evidence type="ECO:0000256" key="1">
    <source>
        <dbReference type="SAM" id="MobiDB-lite"/>
    </source>
</evidence>
<name>A0A564YJW0_HYMDI</name>
<protein>
    <submittedName>
        <fullName evidence="2">Uncharacterized protein</fullName>
    </submittedName>
</protein>
<organism evidence="2 3">
    <name type="scientific">Hymenolepis diminuta</name>
    <name type="common">Rat tapeworm</name>
    <dbReference type="NCBI Taxonomy" id="6216"/>
    <lineage>
        <taxon>Eukaryota</taxon>
        <taxon>Metazoa</taxon>
        <taxon>Spiralia</taxon>
        <taxon>Lophotrochozoa</taxon>
        <taxon>Platyhelminthes</taxon>
        <taxon>Cestoda</taxon>
        <taxon>Eucestoda</taxon>
        <taxon>Cyclophyllidea</taxon>
        <taxon>Hymenolepididae</taxon>
        <taxon>Hymenolepis</taxon>
    </lineage>
</organism>
<sequence>HVKNLPLYVQPILASALKTKPTESVAEVTDSIIENHGSPRIDEIPPTPNPSHSKNEPMAAWRSEYWD</sequence>
<evidence type="ECO:0000313" key="3">
    <source>
        <dbReference type="Proteomes" id="UP000321570"/>
    </source>
</evidence>
<gene>
    <name evidence="2" type="ORF">WMSIL1_LOCUS7023</name>
</gene>
<dbReference type="EMBL" id="CABIJS010000244">
    <property type="protein sequence ID" value="VUZ47470.1"/>
    <property type="molecule type" value="Genomic_DNA"/>
</dbReference>
<feature type="non-terminal residue" evidence="2">
    <location>
        <position position="1"/>
    </location>
</feature>